<sequence length="566" mass="63550">MKFHLNITSICNYFFVGPENAFQITGLKITFLLHLELQVHPNIPDFNILWTGAHPKPHLLRTLAPYQRVNHFPRSYELTRKDRLYKNIEKMQMLKGIRHFDFIPQTFVMPGDYRELCSAHHRLRAPWIVKPVASSRGRGIFIVNCVPMEECVVARYIEDPLLVGGHKCDLRLYVLVTSVDPLLIYMYEEGLVRFATVKYDSSRAHLWNPCMHLCNYSINKYHSDYIKSEDPSAEDFGHKWTLSALLRHLRANGIGDTAVLMQHIEEVVVKAILASIPPMVSATRLLAPHPHNCFELFGFDILIDSSLKPWLLEVNLSPSLGCDSPLDVRVKSAMLTDLLTLVGIPAVDPMARRCTDAGRKSSQGKTPSRTSSLDVSPSKGATARLKKSTCRRAQSSDTLPRKNSNINSRLAASASSLSSEESRMVRDIRAEFERRGGFVRIFPSADSWCRYRGFLDPITGITLTAPSVPPSIFPYTGSKTNLNLLLHQQLFPNAESDKGSSPKDPTSSRMKKVLSRYERALFSGYGAALSVDLESGKQDVGEGDEVVELAALKEEIRKLLEKGSKL</sequence>
<feature type="compositionally biased region" description="Polar residues" evidence="7">
    <location>
        <begin position="360"/>
        <end position="375"/>
    </location>
</feature>
<keyword evidence="2" id="KW-0436">Ligase</keyword>
<dbReference type="SUPFAM" id="SSF56059">
    <property type="entry name" value="Glutathione synthetase ATP-binding domain-like"/>
    <property type="match status" value="1"/>
</dbReference>
<evidence type="ECO:0000256" key="2">
    <source>
        <dbReference type="ARBA" id="ARBA00022598"/>
    </source>
</evidence>
<protein>
    <recommendedName>
        <fullName evidence="5">Tubulin--tyrosine ligase-like protein 5</fullName>
    </recommendedName>
</protein>
<feature type="non-terminal residue" evidence="8">
    <location>
        <position position="566"/>
    </location>
</feature>
<dbReference type="PROSITE" id="PS51221">
    <property type="entry name" value="TTL"/>
    <property type="match status" value="1"/>
</dbReference>
<dbReference type="GO" id="GO:0036064">
    <property type="term" value="C:ciliary basal body"/>
    <property type="evidence" value="ECO:0007669"/>
    <property type="project" value="TreeGrafter"/>
</dbReference>
<comment type="caution">
    <text evidence="8">The sequence shown here is derived from an EMBL/GenBank/DDBJ whole genome shotgun (WGS) entry which is preliminary data.</text>
</comment>
<reference evidence="8" key="2">
    <citation type="submission" date="2017-10" db="EMBL/GenBank/DDBJ databases">
        <title>Ladona fulva Genome sequencing and assembly.</title>
        <authorList>
            <person name="Murali S."/>
            <person name="Richards S."/>
            <person name="Bandaranaike D."/>
            <person name="Bellair M."/>
            <person name="Blankenburg K."/>
            <person name="Chao H."/>
            <person name="Dinh H."/>
            <person name="Doddapaneni H."/>
            <person name="Dugan-Rocha S."/>
            <person name="Elkadiri S."/>
            <person name="Gnanaolivu R."/>
            <person name="Hernandez B."/>
            <person name="Skinner E."/>
            <person name="Javaid M."/>
            <person name="Lee S."/>
            <person name="Li M."/>
            <person name="Ming W."/>
            <person name="Munidasa M."/>
            <person name="Muniz J."/>
            <person name="Nguyen L."/>
            <person name="Hughes D."/>
            <person name="Osuji N."/>
            <person name="Pu L.-L."/>
            <person name="Puazo M."/>
            <person name="Qu C."/>
            <person name="Quiroz J."/>
            <person name="Raj R."/>
            <person name="Weissenberger G."/>
            <person name="Xin Y."/>
            <person name="Zou X."/>
            <person name="Han Y."/>
            <person name="Worley K."/>
            <person name="Muzny D."/>
            <person name="Gibbs R."/>
        </authorList>
    </citation>
    <scope>NUCLEOTIDE SEQUENCE</scope>
    <source>
        <strain evidence="8">Sampled in the wild</strain>
    </source>
</reference>
<dbReference type="GO" id="GO:0005524">
    <property type="term" value="F:ATP binding"/>
    <property type="evidence" value="ECO:0007669"/>
    <property type="project" value="UniProtKB-KW"/>
</dbReference>
<evidence type="ECO:0000256" key="1">
    <source>
        <dbReference type="ARBA" id="ARBA00006820"/>
    </source>
</evidence>
<dbReference type="PANTHER" id="PTHR12241">
    <property type="entry name" value="TUBULIN POLYGLUTAMYLASE"/>
    <property type="match status" value="1"/>
</dbReference>
<feature type="region of interest" description="Disordered" evidence="7">
    <location>
        <begin position="354"/>
        <end position="413"/>
    </location>
</feature>
<dbReference type="GO" id="GO:0000226">
    <property type="term" value="P:microtubule cytoskeleton organization"/>
    <property type="evidence" value="ECO:0007669"/>
    <property type="project" value="TreeGrafter"/>
</dbReference>
<evidence type="ECO:0000256" key="6">
    <source>
        <dbReference type="ARBA" id="ARBA00049274"/>
    </source>
</evidence>
<dbReference type="GO" id="GO:0070740">
    <property type="term" value="F:tubulin-glutamic acid ligase activity"/>
    <property type="evidence" value="ECO:0007669"/>
    <property type="project" value="TreeGrafter"/>
</dbReference>
<dbReference type="GO" id="GO:0015631">
    <property type="term" value="F:tubulin binding"/>
    <property type="evidence" value="ECO:0007669"/>
    <property type="project" value="TreeGrafter"/>
</dbReference>
<dbReference type="Pfam" id="PF03133">
    <property type="entry name" value="TTL"/>
    <property type="match status" value="1"/>
</dbReference>
<comment type="catalytic activity">
    <reaction evidence="6">
        <text>L-glutamyl-[protein] + L-glutamate + ATP = gamma-L-glutamyl-L-glutamyl-[protein] + ADP + phosphate + H(+)</text>
        <dbReference type="Rhea" id="RHEA:60144"/>
        <dbReference type="Rhea" id="RHEA-COMP:10208"/>
        <dbReference type="Rhea" id="RHEA-COMP:15517"/>
        <dbReference type="ChEBI" id="CHEBI:15378"/>
        <dbReference type="ChEBI" id="CHEBI:29973"/>
        <dbReference type="ChEBI" id="CHEBI:29985"/>
        <dbReference type="ChEBI" id="CHEBI:30616"/>
        <dbReference type="ChEBI" id="CHEBI:43474"/>
        <dbReference type="ChEBI" id="CHEBI:143622"/>
        <dbReference type="ChEBI" id="CHEBI:456216"/>
    </reaction>
    <physiologicalReaction direction="left-to-right" evidence="6">
        <dbReference type="Rhea" id="RHEA:60145"/>
    </physiologicalReaction>
</comment>
<evidence type="ECO:0000256" key="4">
    <source>
        <dbReference type="ARBA" id="ARBA00022840"/>
    </source>
</evidence>
<keyword evidence="9" id="KW-1185">Reference proteome</keyword>
<dbReference type="Gene3D" id="3.30.470.20">
    <property type="entry name" value="ATP-grasp fold, B domain"/>
    <property type="match status" value="1"/>
</dbReference>
<evidence type="ECO:0000256" key="7">
    <source>
        <dbReference type="SAM" id="MobiDB-lite"/>
    </source>
</evidence>
<feature type="compositionally biased region" description="Polar residues" evidence="7">
    <location>
        <begin position="391"/>
        <end position="407"/>
    </location>
</feature>
<keyword evidence="4" id="KW-0067">ATP-binding</keyword>
<organism evidence="8 9">
    <name type="scientific">Ladona fulva</name>
    <name type="common">Scarce chaser dragonfly</name>
    <name type="synonym">Libellula fulva</name>
    <dbReference type="NCBI Taxonomy" id="123851"/>
    <lineage>
        <taxon>Eukaryota</taxon>
        <taxon>Metazoa</taxon>
        <taxon>Ecdysozoa</taxon>
        <taxon>Arthropoda</taxon>
        <taxon>Hexapoda</taxon>
        <taxon>Insecta</taxon>
        <taxon>Pterygota</taxon>
        <taxon>Palaeoptera</taxon>
        <taxon>Odonata</taxon>
        <taxon>Epiprocta</taxon>
        <taxon>Anisoptera</taxon>
        <taxon>Libelluloidea</taxon>
        <taxon>Libellulidae</taxon>
        <taxon>Ladona</taxon>
    </lineage>
</organism>
<comment type="similarity">
    <text evidence="1">Belongs to the tubulin--tyrosine ligase family.</text>
</comment>
<accession>A0A8K0KN34</accession>
<dbReference type="InterPro" id="IPR004344">
    <property type="entry name" value="TTL/TTLL_fam"/>
</dbReference>
<keyword evidence="3" id="KW-0547">Nucleotide-binding</keyword>
<dbReference type="PANTHER" id="PTHR12241:SF145">
    <property type="entry name" value="TUBULIN POLYGLUTAMYLASE TTLL5"/>
    <property type="match status" value="1"/>
</dbReference>
<dbReference type="OrthoDB" id="2016263at2759"/>
<dbReference type="EMBL" id="KZ308894">
    <property type="protein sequence ID" value="KAG8235258.1"/>
    <property type="molecule type" value="Genomic_DNA"/>
</dbReference>
<gene>
    <name evidence="8" type="ORF">J437_LFUL014258</name>
</gene>
<dbReference type="AlphaFoldDB" id="A0A8K0KN34"/>
<proteinExistence type="inferred from homology"/>
<evidence type="ECO:0000256" key="3">
    <source>
        <dbReference type="ARBA" id="ARBA00022741"/>
    </source>
</evidence>
<name>A0A8K0KN34_LADFU</name>
<dbReference type="Proteomes" id="UP000792457">
    <property type="component" value="Unassembled WGS sequence"/>
</dbReference>
<evidence type="ECO:0000313" key="8">
    <source>
        <dbReference type="EMBL" id="KAG8235258.1"/>
    </source>
</evidence>
<evidence type="ECO:0000313" key="9">
    <source>
        <dbReference type="Proteomes" id="UP000792457"/>
    </source>
</evidence>
<evidence type="ECO:0000256" key="5">
    <source>
        <dbReference type="ARBA" id="ARBA00041448"/>
    </source>
</evidence>
<reference evidence="8" key="1">
    <citation type="submission" date="2013-04" db="EMBL/GenBank/DDBJ databases">
        <authorList>
            <person name="Qu J."/>
            <person name="Murali S.C."/>
            <person name="Bandaranaike D."/>
            <person name="Bellair M."/>
            <person name="Blankenburg K."/>
            <person name="Chao H."/>
            <person name="Dinh H."/>
            <person name="Doddapaneni H."/>
            <person name="Downs B."/>
            <person name="Dugan-Rocha S."/>
            <person name="Elkadiri S."/>
            <person name="Gnanaolivu R.D."/>
            <person name="Hernandez B."/>
            <person name="Javaid M."/>
            <person name="Jayaseelan J.C."/>
            <person name="Lee S."/>
            <person name="Li M."/>
            <person name="Ming W."/>
            <person name="Munidasa M."/>
            <person name="Muniz J."/>
            <person name="Nguyen L."/>
            <person name="Ongeri F."/>
            <person name="Osuji N."/>
            <person name="Pu L.-L."/>
            <person name="Puazo M."/>
            <person name="Qu C."/>
            <person name="Quiroz J."/>
            <person name="Raj R."/>
            <person name="Weissenberger G."/>
            <person name="Xin Y."/>
            <person name="Zou X."/>
            <person name="Han Y."/>
            <person name="Richards S."/>
            <person name="Worley K."/>
            <person name="Muzny D."/>
            <person name="Gibbs R."/>
        </authorList>
    </citation>
    <scope>NUCLEOTIDE SEQUENCE</scope>
    <source>
        <strain evidence="8">Sampled in the wild</strain>
    </source>
</reference>